<sequence length="162" mass="18011">MHVCYPLIRVTNLIGTFNSKCDLLQIKTRIHSSLCVFSANSAAAGAGIIFFLAFIPYFFIQPRYNELTFTEKLTTCLLSNTALALSSIQLAMWEGTGAGARWDNISTSASPDDPLTLQLIFLMFLLDAVLYTVLALYIEAVFPGEYGVPQPWYFPLMVILNP</sequence>
<organism evidence="2 3">
    <name type="scientific">Limulus polyphemus</name>
    <name type="common">Atlantic horseshoe crab</name>
    <dbReference type="NCBI Taxonomy" id="6850"/>
    <lineage>
        <taxon>Eukaryota</taxon>
        <taxon>Metazoa</taxon>
        <taxon>Ecdysozoa</taxon>
        <taxon>Arthropoda</taxon>
        <taxon>Chelicerata</taxon>
        <taxon>Merostomata</taxon>
        <taxon>Xiphosura</taxon>
        <taxon>Limulidae</taxon>
        <taxon>Limulus</taxon>
    </lineage>
</organism>
<evidence type="ECO:0000256" key="1">
    <source>
        <dbReference type="SAM" id="Phobius"/>
    </source>
</evidence>
<proteinExistence type="predicted"/>
<gene>
    <name evidence="3" type="primary">LOC111088285</name>
</gene>
<dbReference type="InterPro" id="IPR026082">
    <property type="entry name" value="ABCA"/>
</dbReference>
<feature type="transmembrane region" description="Helical" evidence="1">
    <location>
        <begin position="115"/>
        <end position="138"/>
    </location>
</feature>
<dbReference type="PANTHER" id="PTHR19229">
    <property type="entry name" value="ATP-BINDING CASSETTE TRANSPORTER SUBFAMILY A ABCA"/>
    <property type="match status" value="1"/>
</dbReference>
<accession>A0ABM1TCR5</accession>
<name>A0ABM1TCR5_LIMPO</name>
<reference evidence="3" key="1">
    <citation type="submission" date="2025-08" db="UniProtKB">
        <authorList>
            <consortium name="RefSeq"/>
        </authorList>
    </citation>
    <scope>IDENTIFICATION</scope>
    <source>
        <tissue evidence="3">Muscle</tissue>
    </source>
</reference>
<protein>
    <submittedName>
        <fullName evidence="3">ATP-binding cassette sub-family A member 3-like</fullName>
    </submittedName>
</protein>
<keyword evidence="1" id="KW-1133">Transmembrane helix</keyword>
<keyword evidence="1" id="KW-0812">Transmembrane</keyword>
<evidence type="ECO:0000313" key="3">
    <source>
        <dbReference type="RefSeq" id="XP_022253671.1"/>
    </source>
</evidence>
<dbReference type="RefSeq" id="XP_022253671.1">
    <property type="nucleotide sequence ID" value="XM_022397963.1"/>
</dbReference>
<feature type="transmembrane region" description="Helical" evidence="1">
    <location>
        <begin position="34"/>
        <end position="60"/>
    </location>
</feature>
<keyword evidence="2" id="KW-1185">Reference proteome</keyword>
<dbReference type="Proteomes" id="UP000694941">
    <property type="component" value="Unplaced"/>
</dbReference>
<evidence type="ECO:0000313" key="2">
    <source>
        <dbReference type="Proteomes" id="UP000694941"/>
    </source>
</evidence>
<dbReference type="PANTHER" id="PTHR19229:SF250">
    <property type="entry name" value="ABC TRANSPORTER DOMAIN-CONTAINING PROTEIN-RELATED"/>
    <property type="match status" value="1"/>
</dbReference>
<keyword evidence="1" id="KW-0472">Membrane</keyword>
<dbReference type="GeneID" id="111088285"/>